<dbReference type="Proteomes" id="UP000072189">
    <property type="component" value="Unassembled WGS sequence"/>
</dbReference>
<evidence type="ECO:0000313" key="3">
    <source>
        <dbReference type="Proteomes" id="UP000072189"/>
    </source>
</evidence>
<proteinExistence type="predicted"/>
<feature type="compositionally biased region" description="Acidic residues" evidence="1">
    <location>
        <begin position="52"/>
        <end position="67"/>
    </location>
</feature>
<dbReference type="AlphaFoldDB" id="A0A147F5L2"/>
<comment type="caution">
    <text evidence="2">The sequence shown here is derived from an EMBL/GenBank/DDBJ whole genome shotgun (WGS) entry which is preliminary data.</text>
</comment>
<dbReference type="EMBL" id="LDRV01000081">
    <property type="protein sequence ID" value="KTS09773.1"/>
    <property type="molecule type" value="Genomic_DNA"/>
</dbReference>
<feature type="region of interest" description="Disordered" evidence="1">
    <location>
        <begin position="90"/>
        <end position="124"/>
    </location>
</feature>
<feature type="compositionally biased region" description="Low complexity" evidence="1">
    <location>
        <begin position="1"/>
        <end position="18"/>
    </location>
</feature>
<feature type="compositionally biased region" description="Low complexity" evidence="1">
    <location>
        <begin position="42"/>
        <end position="51"/>
    </location>
</feature>
<dbReference type="PATRIC" id="fig|2033.7.peg.3272"/>
<accession>A0A147F5L2</accession>
<protein>
    <submittedName>
        <fullName evidence="2">Uncharacterized protein</fullName>
    </submittedName>
</protein>
<reference evidence="2 3" key="1">
    <citation type="journal article" date="2016" name="Front. Microbiol.">
        <title>Genomic Resource of Rice Seed Associated Bacteria.</title>
        <authorList>
            <person name="Midha S."/>
            <person name="Bansal K."/>
            <person name="Sharma S."/>
            <person name="Kumar N."/>
            <person name="Patil P.P."/>
            <person name="Chaudhry V."/>
            <person name="Patil P.B."/>
        </authorList>
    </citation>
    <scope>NUCLEOTIDE SEQUENCE [LARGE SCALE GENOMIC DNA]</scope>
    <source>
        <strain evidence="2 3">RSA3</strain>
    </source>
</reference>
<organism evidence="2 3">
    <name type="scientific">Microbacterium testaceum</name>
    <name type="common">Aureobacterium testaceum</name>
    <name type="synonym">Brevibacterium testaceum</name>
    <dbReference type="NCBI Taxonomy" id="2033"/>
    <lineage>
        <taxon>Bacteria</taxon>
        <taxon>Bacillati</taxon>
        <taxon>Actinomycetota</taxon>
        <taxon>Actinomycetes</taxon>
        <taxon>Micrococcales</taxon>
        <taxon>Microbacteriaceae</taxon>
        <taxon>Microbacterium</taxon>
    </lineage>
</organism>
<evidence type="ECO:0000256" key="1">
    <source>
        <dbReference type="SAM" id="MobiDB-lite"/>
    </source>
</evidence>
<feature type="compositionally biased region" description="Basic and acidic residues" evidence="1">
    <location>
        <begin position="19"/>
        <end position="41"/>
    </location>
</feature>
<feature type="region of interest" description="Disordered" evidence="1">
    <location>
        <begin position="1"/>
        <end position="73"/>
    </location>
</feature>
<dbReference type="RefSeq" id="WP_058614551.1">
    <property type="nucleotide sequence ID" value="NZ_LDRV01000081.1"/>
</dbReference>
<sequence>MTGRLARLGARLRGGARASSDRGTERDRDHGDQTEDRRGETDGVAVAGLLDGDADPGDPEGSDAEDVGSEHGRRVGLGVGVAFGDQLGTLDGEEAVETEPTGVVRVVDEDDLTGTKLSGIEGPD</sequence>
<gene>
    <name evidence="2" type="ORF">RSA3_12330</name>
</gene>
<name>A0A147F5L2_MICTE</name>
<evidence type="ECO:0000313" key="2">
    <source>
        <dbReference type="EMBL" id="KTS09773.1"/>
    </source>
</evidence>